<protein>
    <submittedName>
        <fullName evidence="1">Uncharacterized protein</fullName>
    </submittedName>
</protein>
<comment type="caution">
    <text evidence="1">The sequence shown here is derived from an EMBL/GenBank/DDBJ whole genome shotgun (WGS) entry which is preliminary data.</text>
</comment>
<evidence type="ECO:0000313" key="1">
    <source>
        <dbReference type="EMBL" id="KAK3762341.1"/>
    </source>
</evidence>
<sequence length="135" mass="15961">MSQTKRGRWYFRHVSDKTWTLVFPTCLRQNVDAGISDMSQTKRGRWYFRHVSDKTSTLVFPTCLRQNVDAGISDMSQTKRGRWYFRHVSDKTWTLVFPRWAFSEPEHTQRSGSPFARTPNSEPWVPSVCFEIVHD</sequence>
<dbReference type="AlphaFoldDB" id="A0AAE0Z5A3"/>
<accession>A0AAE0Z5A3</accession>
<proteinExistence type="predicted"/>
<gene>
    <name evidence="1" type="ORF">RRG08_057786</name>
</gene>
<dbReference type="Proteomes" id="UP001283361">
    <property type="component" value="Unassembled WGS sequence"/>
</dbReference>
<dbReference type="EMBL" id="JAWDGP010004720">
    <property type="protein sequence ID" value="KAK3762341.1"/>
    <property type="molecule type" value="Genomic_DNA"/>
</dbReference>
<keyword evidence="2" id="KW-1185">Reference proteome</keyword>
<name>A0AAE0Z5A3_9GAST</name>
<reference evidence="1" key="1">
    <citation type="journal article" date="2023" name="G3 (Bethesda)">
        <title>A reference genome for the long-term kleptoplast-retaining sea slug Elysia crispata morphotype clarki.</title>
        <authorList>
            <person name="Eastman K.E."/>
            <person name="Pendleton A.L."/>
            <person name="Shaikh M.A."/>
            <person name="Suttiyut T."/>
            <person name="Ogas R."/>
            <person name="Tomko P."/>
            <person name="Gavelis G."/>
            <person name="Widhalm J.R."/>
            <person name="Wisecaver J.H."/>
        </authorList>
    </citation>
    <scope>NUCLEOTIDE SEQUENCE</scope>
    <source>
        <strain evidence="1">ECLA1</strain>
    </source>
</reference>
<evidence type="ECO:0000313" key="2">
    <source>
        <dbReference type="Proteomes" id="UP001283361"/>
    </source>
</evidence>
<organism evidence="1 2">
    <name type="scientific">Elysia crispata</name>
    <name type="common">lettuce slug</name>
    <dbReference type="NCBI Taxonomy" id="231223"/>
    <lineage>
        <taxon>Eukaryota</taxon>
        <taxon>Metazoa</taxon>
        <taxon>Spiralia</taxon>
        <taxon>Lophotrochozoa</taxon>
        <taxon>Mollusca</taxon>
        <taxon>Gastropoda</taxon>
        <taxon>Heterobranchia</taxon>
        <taxon>Euthyneura</taxon>
        <taxon>Panpulmonata</taxon>
        <taxon>Sacoglossa</taxon>
        <taxon>Placobranchoidea</taxon>
        <taxon>Plakobranchidae</taxon>
        <taxon>Elysia</taxon>
    </lineage>
</organism>